<feature type="chain" id="PRO_5021320241" evidence="2">
    <location>
        <begin position="20"/>
        <end position="148"/>
    </location>
</feature>
<dbReference type="SUPFAM" id="SSF47565">
    <property type="entry name" value="Insect pheromone/odorant-binding proteins"/>
    <property type="match status" value="1"/>
</dbReference>
<feature type="signal peptide" evidence="2">
    <location>
        <begin position="1"/>
        <end position="19"/>
    </location>
</feature>
<dbReference type="Pfam" id="PF01395">
    <property type="entry name" value="PBP_GOBP"/>
    <property type="match status" value="1"/>
</dbReference>
<keyword evidence="1 2" id="KW-0732">Signal</keyword>
<dbReference type="CDD" id="cd23992">
    <property type="entry name" value="PBP_GOBP"/>
    <property type="match status" value="1"/>
</dbReference>
<reference evidence="3" key="1">
    <citation type="submission" date="2019-04" db="EMBL/GenBank/DDBJ databases">
        <title>Candidate genes coding for odorant binding proteins and chemosensory proteins identified from dissected antennae and mouthparts of the southern green stink bug Nezara viridula.</title>
        <authorList>
            <person name="Wu Z."/>
            <person name="Cui Y."/>
            <person name="Qu M."/>
            <person name="Lin J.-H."/>
        </authorList>
    </citation>
    <scope>NUCLEOTIDE SEQUENCE</scope>
</reference>
<dbReference type="InterPro" id="IPR036728">
    <property type="entry name" value="PBP_GOBP_sf"/>
</dbReference>
<gene>
    <name evidence="3" type="primary">OBP19</name>
</gene>
<dbReference type="GO" id="GO:0005549">
    <property type="term" value="F:odorant binding"/>
    <property type="evidence" value="ECO:0007669"/>
    <property type="project" value="InterPro"/>
</dbReference>
<evidence type="ECO:0000313" key="3">
    <source>
        <dbReference type="EMBL" id="QCZ25076.1"/>
    </source>
</evidence>
<dbReference type="SMART" id="SM00708">
    <property type="entry name" value="PhBP"/>
    <property type="match status" value="1"/>
</dbReference>
<proteinExistence type="evidence at transcript level"/>
<dbReference type="Gene3D" id="1.10.238.20">
    <property type="entry name" value="Pheromone/general odorant binding protein domain"/>
    <property type="match status" value="1"/>
</dbReference>
<evidence type="ECO:0000256" key="1">
    <source>
        <dbReference type="ARBA" id="ARBA00022729"/>
    </source>
</evidence>
<dbReference type="OrthoDB" id="7665616at2759"/>
<protein>
    <submittedName>
        <fullName evidence="3">Odorant binding protein 19</fullName>
    </submittedName>
</protein>
<dbReference type="GO" id="GO:0007608">
    <property type="term" value="P:sensory perception of smell"/>
    <property type="evidence" value="ECO:0007669"/>
    <property type="project" value="TreeGrafter"/>
</dbReference>
<dbReference type="PANTHER" id="PTHR11857">
    <property type="entry name" value="ODORANT BINDING PROTEIN-RELATED"/>
    <property type="match status" value="1"/>
</dbReference>
<dbReference type="GO" id="GO:0005615">
    <property type="term" value="C:extracellular space"/>
    <property type="evidence" value="ECO:0007669"/>
    <property type="project" value="TreeGrafter"/>
</dbReference>
<evidence type="ECO:0000256" key="2">
    <source>
        <dbReference type="SAM" id="SignalP"/>
    </source>
</evidence>
<dbReference type="AlphaFoldDB" id="A0A4Y5RDA8"/>
<name>A0A4Y5RDA8_NEZVI</name>
<dbReference type="InterPro" id="IPR006170">
    <property type="entry name" value="PBP/GOBP"/>
</dbReference>
<accession>A0A4Y5RDA8</accession>
<dbReference type="EMBL" id="MK753164">
    <property type="protein sequence ID" value="QCZ25076.1"/>
    <property type="molecule type" value="mRNA"/>
</dbReference>
<sequence>MNAVLSLTTLLAVICLSGAMTPEYKQKLISSLTDCMKKHGLEKEEVVELMKTDKLPEAKEKQCIVGCFMDKMGFVKDLTLDWATFKIANPEKFDSPEGIDKANQVVDICAKTVSEKEKDLCQLGVKTITCLHEQAQKVQLQLPDFSFE</sequence>
<organism evidence="3">
    <name type="scientific">Nezara viridula</name>
    <name type="common">Southern green stink bug</name>
    <name type="synonym">Cimex viridulus</name>
    <dbReference type="NCBI Taxonomy" id="85310"/>
    <lineage>
        <taxon>Eukaryota</taxon>
        <taxon>Metazoa</taxon>
        <taxon>Ecdysozoa</taxon>
        <taxon>Arthropoda</taxon>
        <taxon>Hexapoda</taxon>
        <taxon>Insecta</taxon>
        <taxon>Pterygota</taxon>
        <taxon>Neoptera</taxon>
        <taxon>Paraneoptera</taxon>
        <taxon>Hemiptera</taxon>
        <taxon>Heteroptera</taxon>
        <taxon>Panheteroptera</taxon>
        <taxon>Pentatomomorpha</taxon>
        <taxon>Pentatomoidea</taxon>
        <taxon>Pentatomidae</taxon>
        <taxon>Pentatominae</taxon>
        <taxon>Nezara</taxon>
    </lineage>
</organism>